<keyword evidence="1" id="KW-0812">Transmembrane</keyword>
<name>A0A2S9Q4R0_9HYPH</name>
<keyword evidence="1" id="KW-1133">Transmembrane helix</keyword>
<proteinExistence type="predicted"/>
<accession>A0A2S9Q4R0</accession>
<feature type="transmembrane region" description="Helical" evidence="1">
    <location>
        <begin position="22"/>
        <end position="46"/>
    </location>
</feature>
<evidence type="ECO:0000256" key="1">
    <source>
        <dbReference type="SAM" id="Phobius"/>
    </source>
</evidence>
<comment type="caution">
    <text evidence="2">The sequence shown here is derived from an EMBL/GenBank/DDBJ whole genome shotgun (WGS) entry which is preliminary data.</text>
</comment>
<evidence type="ECO:0000313" key="3">
    <source>
        <dbReference type="Proteomes" id="UP000237682"/>
    </source>
</evidence>
<dbReference type="AlphaFoldDB" id="A0A2S9Q4R0"/>
<dbReference type="Proteomes" id="UP000237682">
    <property type="component" value="Unassembled WGS sequence"/>
</dbReference>
<reference evidence="2 3" key="1">
    <citation type="submission" date="2018-02" db="EMBL/GenBank/DDBJ databases">
        <title>Whole genome sequencing of endophytic bacterium.</title>
        <authorList>
            <person name="Eedara R."/>
            <person name="Podile A.R."/>
        </authorList>
    </citation>
    <scope>NUCLEOTIDE SEQUENCE [LARGE SCALE GENOMIC DNA]</scope>
    <source>
        <strain evidence="2 3">RP1T</strain>
    </source>
</reference>
<keyword evidence="1" id="KW-0472">Membrane</keyword>
<sequence length="59" mass="6321">MVPWPETREAELSTVLGLVDGLVAAAQIVGALAFIVVLVGGGISFIRGRRGYRHPEDFL</sequence>
<organism evidence="2 3">
    <name type="scientific">Labrys okinawensis</name>
    <dbReference type="NCBI Taxonomy" id="346911"/>
    <lineage>
        <taxon>Bacteria</taxon>
        <taxon>Pseudomonadati</taxon>
        <taxon>Pseudomonadota</taxon>
        <taxon>Alphaproteobacteria</taxon>
        <taxon>Hyphomicrobiales</taxon>
        <taxon>Xanthobacteraceae</taxon>
        <taxon>Labrys</taxon>
    </lineage>
</organism>
<protein>
    <submittedName>
        <fullName evidence="2">Uncharacterized protein</fullName>
    </submittedName>
</protein>
<keyword evidence="3" id="KW-1185">Reference proteome</keyword>
<evidence type="ECO:0000313" key="2">
    <source>
        <dbReference type="EMBL" id="PRH84310.1"/>
    </source>
</evidence>
<gene>
    <name evidence="2" type="ORF">C5L14_27605</name>
</gene>
<dbReference type="EMBL" id="PUEJ01000014">
    <property type="protein sequence ID" value="PRH84310.1"/>
    <property type="molecule type" value="Genomic_DNA"/>
</dbReference>